<protein>
    <submittedName>
        <fullName evidence="7">Acetyl-CoA C-acyltransferase</fullName>
        <ecNumber evidence="7">2.3.1.16</ecNumber>
    </submittedName>
</protein>
<dbReference type="InterPro" id="IPR020610">
    <property type="entry name" value="Thiolase_AS"/>
</dbReference>
<dbReference type="Pfam" id="PF00108">
    <property type="entry name" value="Thiolase_N"/>
    <property type="match status" value="1"/>
</dbReference>
<reference evidence="7 8" key="1">
    <citation type="submission" date="2021-05" db="EMBL/GenBank/DDBJ databases">
        <title>Draft genomes of bacteria isolated from model marine particles.</title>
        <authorList>
            <person name="Datta M.S."/>
            <person name="Schwartzman J.A."/>
            <person name="Enke T.N."/>
            <person name="Saavedra J."/>
            <person name="Cermak N."/>
            <person name="Cordero O.X."/>
        </authorList>
    </citation>
    <scope>NUCLEOTIDE SEQUENCE [LARGE SCALE GENOMIC DNA]</scope>
    <source>
        <strain evidence="7 8">D2M19</strain>
    </source>
</reference>
<sequence length="393" mass="40666">MKERDVVIAGSARTPMGGMMGSLSSVRSPDLGATSIKAAIERSGLQPVDVQEVIMGCVLPAGLGQAPARQASRGAGIPDSSGCTTVNKMCGSGMQAVIMAHDQIKAGTNNIMIAGGMENMSQAPYLLPKARGGMRMGHGQVMDSMFLDGLEDAYEGGLMGVFAQKSADDYKITREQMDNFAIRSLERANAAISNGWFEAEICPVTVSARGGDTQVSVDEQPGNARPEKIPNLKPAFKKDGTVTAANASSISDGASALVLASAEEAQARGLAIQAKIVAHATHAQLPAEFTLAPIGAIEKVLKKAGWTKDDVDLFEINEAFAVVSLLAINELGLDADKVNVYGGACALGHPIGSSGSRILVTLMNALKQKGLKRGVASLCIGGGEATAVAIELV</sequence>
<dbReference type="EC" id="2.3.1.16" evidence="7"/>
<dbReference type="InterPro" id="IPR020615">
    <property type="entry name" value="Thiolase_acyl_enz_int_AS"/>
</dbReference>
<keyword evidence="3 4" id="KW-0012">Acyltransferase</keyword>
<evidence type="ECO:0000256" key="3">
    <source>
        <dbReference type="ARBA" id="ARBA00023315"/>
    </source>
</evidence>
<dbReference type="CDD" id="cd00751">
    <property type="entry name" value="thiolase"/>
    <property type="match status" value="1"/>
</dbReference>
<accession>A0ABS6AAL4</accession>
<dbReference type="NCBIfam" id="TIGR01930">
    <property type="entry name" value="AcCoA-C-Actrans"/>
    <property type="match status" value="1"/>
</dbReference>
<dbReference type="PANTHER" id="PTHR18919">
    <property type="entry name" value="ACETYL-COA C-ACYLTRANSFERASE"/>
    <property type="match status" value="1"/>
</dbReference>
<name>A0ABS6AAL4_9GAMM</name>
<evidence type="ECO:0000256" key="4">
    <source>
        <dbReference type="RuleBase" id="RU003557"/>
    </source>
</evidence>
<dbReference type="InterPro" id="IPR020617">
    <property type="entry name" value="Thiolase_C"/>
</dbReference>
<evidence type="ECO:0000313" key="7">
    <source>
        <dbReference type="EMBL" id="MBU2874720.1"/>
    </source>
</evidence>
<dbReference type="InterPro" id="IPR020616">
    <property type="entry name" value="Thiolase_N"/>
</dbReference>
<dbReference type="EMBL" id="JAHKPV010000019">
    <property type="protein sequence ID" value="MBU2874720.1"/>
    <property type="molecule type" value="Genomic_DNA"/>
</dbReference>
<dbReference type="PANTHER" id="PTHR18919:SF164">
    <property type="entry name" value="ACETYL-COA ACETYLTRANSFERASE"/>
    <property type="match status" value="1"/>
</dbReference>
<dbReference type="RefSeq" id="WP_216008540.1">
    <property type="nucleotide sequence ID" value="NZ_JAHKPV010000019.1"/>
</dbReference>
<dbReference type="GO" id="GO:0003988">
    <property type="term" value="F:acetyl-CoA C-acyltransferase activity"/>
    <property type="evidence" value="ECO:0007669"/>
    <property type="project" value="UniProtKB-EC"/>
</dbReference>
<comment type="caution">
    <text evidence="7">The sequence shown here is derived from an EMBL/GenBank/DDBJ whole genome shotgun (WGS) entry which is preliminary data.</text>
</comment>
<evidence type="ECO:0000313" key="8">
    <source>
        <dbReference type="Proteomes" id="UP000753376"/>
    </source>
</evidence>
<evidence type="ECO:0000259" key="6">
    <source>
        <dbReference type="Pfam" id="PF02803"/>
    </source>
</evidence>
<gene>
    <name evidence="7" type="ORF">KO508_12000</name>
</gene>
<dbReference type="PROSITE" id="PS00098">
    <property type="entry name" value="THIOLASE_1"/>
    <property type="match status" value="1"/>
</dbReference>
<evidence type="ECO:0000259" key="5">
    <source>
        <dbReference type="Pfam" id="PF00108"/>
    </source>
</evidence>
<dbReference type="InterPro" id="IPR002155">
    <property type="entry name" value="Thiolase"/>
</dbReference>
<feature type="domain" description="Thiolase N-terminal" evidence="5">
    <location>
        <begin position="6"/>
        <end position="262"/>
    </location>
</feature>
<evidence type="ECO:0000256" key="1">
    <source>
        <dbReference type="ARBA" id="ARBA00010982"/>
    </source>
</evidence>
<comment type="similarity">
    <text evidence="1 4">Belongs to the thiolase-like superfamily. Thiolase family.</text>
</comment>
<keyword evidence="2 4" id="KW-0808">Transferase</keyword>
<dbReference type="Pfam" id="PF02803">
    <property type="entry name" value="Thiolase_C"/>
    <property type="match status" value="1"/>
</dbReference>
<dbReference type="Proteomes" id="UP000753376">
    <property type="component" value="Unassembled WGS sequence"/>
</dbReference>
<evidence type="ECO:0000256" key="2">
    <source>
        <dbReference type="ARBA" id="ARBA00022679"/>
    </source>
</evidence>
<proteinExistence type="inferred from homology"/>
<feature type="domain" description="Thiolase C-terminal" evidence="6">
    <location>
        <begin position="272"/>
        <end position="391"/>
    </location>
</feature>
<keyword evidence="8" id="KW-1185">Reference proteome</keyword>
<dbReference type="PIRSF" id="PIRSF000429">
    <property type="entry name" value="Ac-CoA_Ac_transf"/>
    <property type="match status" value="1"/>
</dbReference>
<organism evidence="7 8">
    <name type="scientific">Marinobacter salexigens</name>
    <dbReference type="NCBI Taxonomy" id="1925763"/>
    <lineage>
        <taxon>Bacteria</taxon>
        <taxon>Pseudomonadati</taxon>
        <taxon>Pseudomonadota</taxon>
        <taxon>Gammaproteobacteria</taxon>
        <taxon>Pseudomonadales</taxon>
        <taxon>Marinobacteraceae</taxon>
        <taxon>Marinobacter</taxon>
    </lineage>
</organism>
<dbReference type="PROSITE" id="PS00099">
    <property type="entry name" value="THIOLASE_3"/>
    <property type="match status" value="1"/>
</dbReference>